<evidence type="ECO:0000313" key="2">
    <source>
        <dbReference type="Proteomes" id="UP001159363"/>
    </source>
</evidence>
<protein>
    <recommendedName>
        <fullName evidence="3">HTH psq-type domain-containing protein</fullName>
    </recommendedName>
</protein>
<evidence type="ECO:0008006" key="3">
    <source>
        <dbReference type="Google" id="ProtNLM"/>
    </source>
</evidence>
<organism evidence="1 2">
    <name type="scientific">Dryococelus australis</name>
    <dbReference type="NCBI Taxonomy" id="614101"/>
    <lineage>
        <taxon>Eukaryota</taxon>
        <taxon>Metazoa</taxon>
        <taxon>Ecdysozoa</taxon>
        <taxon>Arthropoda</taxon>
        <taxon>Hexapoda</taxon>
        <taxon>Insecta</taxon>
        <taxon>Pterygota</taxon>
        <taxon>Neoptera</taxon>
        <taxon>Polyneoptera</taxon>
        <taxon>Phasmatodea</taxon>
        <taxon>Verophasmatodea</taxon>
        <taxon>Anareolatae</taxon>
        <taxon>Phasmatidae</taxon>
        <taxon>Eurycanthinae</taxon>
        <taxon>Dryococelus</taxon>
    </lineage>
</organism>
<evidence type="ECO:0000313" key="1">
    <source>
        <dbReference type="EMBL" id="KAJ8868208.1"/>
    </source>
</evidence>
<accession>A0ABQ9G6Z1</accession>
<sequence>MVRNYKKKEKPYKEEAVEEIKNGTRKLREAAIFYKIDKSLLSRRILGKNTGQRGRKTPLTLTQELFEHLKVMAKWGFALTKTDVLYVVADFVSENEIKVPFKNFLRQEQKVHRNILGSGRENTSVLACVPAAGQVLPPLVIFLSANLWTSWTGKKDIPAGQDLPPLVIFLSANLWTSWTGKKDIPGTYYANTESGFITASVFGDYVRKYKCIGMCSCSRTSSASIGYIFVSKPVDILDGVLACVPAAGQDLPPLVIFLSANLWTSWTGKKDIPGTYYANTESGFITASVFGDYVRKYKCIGMCSCSRTSSASIGYIFVSKPVDILDGVLACVPAAGQVLPPLVIFLSANLWTSWTGKKDIPGTYYANTESGFITASVFGDYVRKYKVYWHVFLQQDKFCLHWLYFCQQTCGHLGRPLDRCCFCPFKQSGAMLRSTSKRNITKSEFVDELCLLWYEGMIANNVISGFKSTRIFPSDHTKYPLDRINPEKLTRYKANEPDVEYAQFSEATQCPVVETDGVSVANVQPQEA</sequence>
<proteinExistence type="predicted"/>
<gene>
    <name evidence="1" type="ORF">PR048_032017</name>
</gene>
<name>A0ABQ9G6Z1_9NEOP</name>
<dbReference type="EMBL" id="JARBHB010000015">
    <property type="protein sequence ID" value="KAJ8868208.1"/>
    <property type="molecule type" value="Genomic_DNA"/>
</dbReference>
<reference evidence="1 2" key="1">
    <citation type="submission" date="2023-02" db="EMBL/GenBank/DDBJ databases">
        <title>LHISI_Scaffold_Assembly.</title>
        <authorList>
            <person name="Stuart O.P."/>
            <person name="Cleave R."/>
            <person name="Magrath M.J.L."/>
            <person name="Mikheyev A.S."/>
        </authorList>
    </citation>
    <scope>NUCLEOTIDE SEQUENCE [LARGE SCALE GENOMIC DNA]</scope>
    <source>
        <strain evidence="1">Daus_M_001</strain>
        <tissue evidence="1">Leg muscle</tissue>
    </source>
</reference>
<dbReference type="Proteomes" id="UP001159363">
    <property type="component" value="Chromosome 14"/>
</dbReference>
<comment type="caution">
    <text evidence="1">The sequence shown here is derived from an EMBL/GenBank/DDBJ whole genome shotgun (WGS) entry which is preliminary data.</text>
</comment>
<keyword evidence="2" id="KW-1185">Reference proteome</keyword>